<dbReference type="AlphaFoldDB" id="A0A645I7A0"/>
<protein>
    <submittedName>
        <fullName evidence="1">Uncharacterized protein</fullName>
    </submittedName>
</protein>
<sequence>MFVNVAVCHVGQRHDFTNSFTKFTAFPCFADHCCGVGEGFIQRRVGQLSRQNAVKTLSNKACITGCQVDYFVDDIGINALDKVLQVQVDVINT</sequence>
<name>A0A645I7A0_9ZZZZ</name>
<dbReference type="EMBL" id="VSSQ01107715">
    <property type="protein sequence ID" value="MPN46776.1"/>
    <property type="molecule type" value="Genomic_DNA"/>
</dbReference>
<reference evidence="1" key="1">
    <citation type="submission" date="2019-08" db="EMBL/GenBank/DDBJ databases">
        <authorList>
            <person name="Kucharzyk K."/>
            <person name="Murdoch R.W."/>
            <person name="Higgins S."/>
            <person name="Loffler F."/>
        </authorList>
    </citation>
    <scope>NUCLEOTIDE SEQUENCE</scope>
</reference>
<proteinExistence type="predicted"/>
<gene>
    <name evidence="1" type="ORF">SDC9_194374</name>
</gene>
<comment type="caution">
    <text evidence="1">The sequence shown here is derived from an EMBL/GenBank/DDBJ whole genome shotgun (WGS) entry which is preliminary data.</text>
</comment>
<evidence type="ECO:0000313" key="1">
    <source>
        <dbReference type="EMBL" id="MPN46776.1"/>
    </source>
</evidence>
<accession>A0A645I7A0</accession>
<organism evidence="1">
    <name type="scientific">bioreactor metagenome</name>
    <dbReference type="NCBI Taxonomy" id="1076179"/>
    <lineage>
        <taxon>unclassified sequences</taxon>
        <taxon>metagenomes</taxon>
        <taxon>ecological metagenomes</taxon>
    </lineage>
</organism>